<feature type="region of interest" description="Disordered" evidence="1">
    <location>
        <begin position="179"/>
        <end position="226"/>
    </location>
</feature>
<sequence>MADPCSKCKCSTALHYQDLASGLGAGNAVWCAVDVTNRAGVGVGKRDQDSFSMAFGASHEHVQRRKSEGLSNFEQDGNGWATIALTPRYPPRHPLLPLQTGVRMQVIRWWDGCRQSESELKEATWSRMVHLVAAIEDSVIAPISQLLGHEAWGGCNHMCPLGAGQATAPWSVQANMMDGTSSSGGRGKITTTSRTLHPHTHTRTTTTTATTDQRGGPPTVPRGPTMEVKVCNGGWAYREGRLRETCQKQMKAATRTWRALGNRLGSREAATRTRGTELAPRGAAGRSTAWLACNDVVAQASFAGPTVPCLRGCTWLPDSPYLPLSSPLPTIPTTPT</sequence>
<keyword evidence="3" id="KW-1185">Reference proteome</keyword>
<proteinExistence type="predicted"/>
<dbReference type="Proteomes" id="UP000053841">
    <property type="component" value="Unassembled WGS sequence"/>
</dbReference>
<evidence type="ECO:0000313" key="3">
    <source>
        <dbReference type="Proteomes" id="UP000053841"/>
    </source>
</evidence>
<organism evidence="2 3">
    <name type="scientific">Cochliobolus carbonum (strain 26-R-13)</name>
    <name type="common">Maize leaf spot fungus</name>
    <name type="synonym">Bipolaris zeicola</name>
    <dbReference type="NCBI Taxonomy" id="930089"/>
    <lineage>
        <taxon>Eukaryota</taxon>
        <taxon>Fungi</taxon>
        <taxon>Dikarya</taxon>
        <taxon>Ascomycota</taxon>
        <taxon>Pezizomycotina</taxon>
        <taxon>Dothideomycetes</taxon>
        <taxon>Pleosporomycetidae</taxon>
        <taxon>Pleosporales</taxon>
        <taxon>Pleosporineae</taxon>
        <taxon>Pleosporaceae</taxon>
        <taxon>Bipolaris</taxon>
    </lineage>
</organism>
<dbReference type="HOGENOM" id="CLU_826363_0_0_1"/>
<dbReference type="GeneID" id="19146456"/>
<dbReference type="RefSeq" id="XP_007715315.1">
    <property type="nucleotide sequence ID" value="XM_007717125.1"/>
</dbReference>
<evidence type="ECO:0000313" key="2">
    <source>
        <dbReference type="EMBL" id="EUC30376.1"/>
    </source>
</evidence>
<evidence type="ECO:0000256" key="1">
    <source>
        <dbReference type="SAM" id="MobiDB-lite"/>
    </source>
</evidence>
<accession>W6YGJ1</accession>
<dbReference type="AlphaFoldDB" id="W6YGJ1"/>
<dbReference type="KEGG" id="bze:COCCADRAFT_28722"/>
<gene>
    <name evidence="2" type="ORF">COCCADRAFT_28722</name>
</gene>
<dbReference type="EMBL" id="KI964703">
    <property type="protein sequence ID" value="EUC30376.1"/>
    <property type="molecule type" value="Genomic_DNA"/>
</dbReference>
<feature type="compositionally biased region" description="Low complexity" evidence="1">
    <location>
        <begin position="203"/>
        <end position="225"/>
    </location>
</feature>
<reference evidence="2 3" key="1">
    <citation type="journal article" date="2013" name="PLoS Genet.">
        <title>Comparative genome structure, secondary metabolite, and effector coding capacity across Cochliobolus pathogens.</title>
        <authorList>
            <person name="Condon B.J."/>
            <person name="Leng Y."/>
            <person name="Wu D."/>
            <person name="Bushley K.E."/>
            <person name="Ohm R.A."/>
            <person name="Otillar R."/>
            <person name="Martin J."/>
            <person name="Schackwitz W."/>
            <person name="Grimwood J."/>
            <person name="MohdZainudin N."/>
            <person name="Xue C."/>
            <person name="Wang R."/>
            <person name="Manning V.A."/>
            <person name="Dhillon B."/>
            <person name="Tu Z.J."/>
            <person name="Steffenson B.J."/>
            <person name="Salamov A."/>
            <person name="Sun H."/>
            <person name="Lowry S."/>
            <person name="LaButti K."/>
            <person name="Han J."/>
            <person name="Copeland A."/>
            <person name="Lindquist E."/>
            <person name="Barry K."/>
            <person name="Schmutz J."/>
            <person name="Baker S.E."/>
            <person name="Ciuffetti L.M."/>
            <person name="Grigoriev I.V."/>
            <person name="Zhong S."/>
            <person name="Turgeon B.G."/>
        </authorList>
    </citation>
    <scope>NUCLEOTIDE SEQUENCE [LARGE SCALE GENOMIC DNA]</scope>
    <source>
        <strain evidence="2 3">26-R-13</strain>
    </source>
</reference>
<protein>
    <submittedName>
        <fullName evidence="2">Uncharacterized protein</fullName>
    </submittedName>
</protein>
<name>W6YGJ1_COCC2</name>